<reference evidence="1 2" key="1">
    <citation type="submission" date="2022-02" db="EMBL/GenBank/DDBJ databases">
        <authorList>
            <person name="Min J."/>
        </authorList>
    </citation>
    <scope>NUCLEOTIDE SEQUENCE [LARGE SCALE GENOMIC DNA]</scope>
    <source>
        <strain evidence="1 2">GR10-1</strain>
    </source>
</reference>
<organism evidence="1 2">
    <name type="scientific">Niabella ginsengisoli</name>
    <dbReference type="NCBI Taxonomy" id="522298"/>
    <lineage>
        <taxon>Bacteria</taxon>
        <taxon>Pseudomonadati</taxon>
        <taxon>Bacteroidota</taxon>
        <taxon>Chitinophagia</taxon>
        <taxon>Chitinophagales</taxon>
        <taxon>Chitinophagaceae</taxon>
        <taxon>Niabella</taxon>
    </lineage>
</organism>
<name>A0ABS9SIV0_9BACT</name>
<evidence type="ECO:0000313" key="1">
    <source>
        <dbReference type="EMBL" id="MCH5598274.1"/>
    </source>
</evidence>
<protein>
    <recommendedName>
        <fullName evidence="3">RagB/SusD family nutrient uptake outer membrane protein</fullName>
    </recommendedName>
</protein>
<comment type="caution">
    <text evidence="1">The sequence shown here is derived from an EMBL/GenBank/DDBJ whole genome shotgun (WGS) entry which is preliminary data.</text>
</comment>
<sequence>MKNILFQISGVLLIAMVISSCNKQEYYRDTGLQSGVLKENAYEFLQERPFLFDSLVQVIDLAGMKDILQNEEVTFLHLLTNLYGFL</sequence>
<evidence type="ECO:0008006" key="3">
    <source>
        <dbReference type="Google" id="ProtNLM"/>
    </source>
</evidence>
<evidence type="ECO:0000313" key="2">
    <source>
        <dbReference type="Proteomes" id="UP001202248"/>
    </source>
</evidence>
<accession>A0ABS9SIV0</accession>
<proteinExistence type="predicted"/>
<dbReference type="PROSITE" id="PS51257">
    <property type="entry name" value="PROKAR_LIPOPROTEIN"/>
    <property type="match status" value="1"/>
</dbReference>
<gene>
    <name evidence="1" type="ORF">MKP09_10310</name>
</gene>
<dbReference type="Proteomes" id="UP001202248">
    <property type="component" value="Unassembled WGS sequence"/>
</dbReference>
<dbReference type="EMBL" id="JAKWBL010000001">
    <property type="protein sequence ID" value="MCH5598274.1"/>
    <property type="molecule type" value="Genomic_DNA"/>
</dbReference>
<keyword evidence="2" id="KW-1185">Reference proteome</keyword>
<dbReference type="RefSeq" id="WP_240828013.1">
    <property type="nucleotide sequence ID" value="NZ_JAKWBL010000001.1"/>
</dbReference>